<feature type="non-terminal residue" evidence="1">
    <location>
        <position position="1"/>
    </location>
</feature>
<organism evidence="1 2">
    <name type="scientific">Reticulomyxa filosa</name>
    <dbReference type="NCBI Taxonomy" id="46433"/>
    <lineage>
        <taxon>Eukaryota</taxon>
        <taxon>Sar</taxon>
        <taxon>Rhizaria</taxon>
        <taxon>Retaria</taxon>
        <taxon>Foraminifera</taxon>
        <taxon>Monothalamids</taxon>
        <taxon>Reticulomyxidae</taxon>
        <taxon>Reticulomyxa</taxon>
    </lineage>
</organism>
<dbReference type="AlphaFoldDB" id="X6M1F3"/>
<evidence type="ECO:0000313" key="2">
    <source>
        <dbReference type="Proteomes" id="UP000023152"/>
    </source>
</evidence>
<protein>
    <submittedName>
        <fullName evidence="1">Uncharacterized protein</fullName>
    </submittedName>
</protein>
<name>X6M1F3_RETFI</name>
<gene>
    <name evidence="1" type="ORF">RFI_29662</name>
</gene>
<accession>X6M1F3</accession>
<dbReference type="EMBL" id="ASPP01025820">
    <property type="protein sequence ID" value="ETO07719.1"/>
    <property type="molecule type" value="Genomic_DNA"/>
</dbReference>
<keyword evidence="2" id="KW-1185">Reference proteome</keyword>
<reference evidence="1 2" key="1">
    <citation type="journal article" date="2013" name="Curr. Biol.">
        <title>The Genome of the Foraminiferan Reticulomyxa filosa.</title>
        <authorList>
            <person name="Glockner G."/>
            <person name="Hulsmann N."/>
            <person name="Schleicher M."/>
            <person name="Noegel A.A."/>
            <person name="Eichinger L."/>
            <person name="Gallinger C."/>
            <person name="Pawlowski J."/>
            <person name="Sierra R."/>
            <person name="Euteneuer U."/>
            <person name="Pillet L."/>
            <person name="Moustafa A."/>
            <person name="Platzer M."/>
            <person name="Groth M."/>
            <person name="Szafranski K."/>
            <person name="Schliwa M."/>
        </authorList>
    </citation>
    <scope>NUCLEOTIDE SEQUENCE [LARGE SCALE GENOMIC DNA]</scope>
</reference>
<comment type="caution">
    <text evidence="1">The sequence shown here is derived from an EMBL/GenBank/DDBJ whole genome shotgun (WGS) entry which is preliminary data.</text>
</comment>
<evidence type="ECO:0000313" key="1">
    <source>
        <dbReference type="EMBL" id="ETO07719.1"/>
    </source>
</evidence>
<proteinExistence type="predicted"/>
<dbReference type="Proteomes" id="UP000023152">
    <property type="component" value="Unassembled WGS sequence"/>
</dbReference>
<sequence>KYTYFVSLLFQQNKSIDLWQSFFSILNNTRELYFSNFHGVIVDFKYIFCFCVKKKPQLLSYIFKEKQETFEGTTALSNDKIATQLLLSKEEIQIIIQYWIRILQIKMWVKDVNKIVYLFLYLYYLSLLNSNVNV</sequence>